<evidence type="ECO:0000313" key="3">
    <source>
        <dbReference type="Proteomes" id="UP000820977"/>
    </source>
</evidence>
<feature type="signal peptide" evidence="1">
    <location>
        <begin position="1"/>
        <end position="20"/>
    </location>
</feature>
<organism evidence="2 3">
    <name type="scientific">Xylanibacter caecicola</name>
    <dbReference type="NCBI Taxonomy" id="2736294"/>
    <lineage>
        <taxon>Bacteria</taxon>
        <taxon>Pseudomonadati</taxon>
        <taxon>Bacteroidota</taxon>
        <taxon>Bacteroidia</taxon>
        <taxon>Bacteroidales</taxon>
        <taxon>Prevotellaceae</taxon>
        <taxon>Xylanibacter</taxon>
    </lineage>
</organism>
<keyword evidence="1" id="KW-0732">Signal</keyword>
<gene>
    <name evidence="2" type="ORF">HPS54_05115</name>
</gene>
<keyword evidence="3" id="KW-1185">Reference proteome</keyword>
<proteinExistence type="predicted"/>
<dbReference type="Proteomes" id="UP000820977">
    <property type="component" value="Unassembled WGS sequence"/>
</dbReference>
<sequence length="452" mass="48821">MKKTTFILSLLLMAVLKVSAEVITVWEGAQSGNLTFFSGEDNYNALMGNAPGQANLSAGDKIDIYYTGAVEGSKLWLQDSEWNTYPSSVTGADVDLLTAGDGVFTVNVSQDFVDALKVKGLRLRRGGEAVYTFTKVNVVKGDGTSGGDEPGTGDEDPGNIVVWEGSSASTLRFTPESGSFLDNYNKLVGDAKGQANLSAGDKIKFYYTGAAEGDQVWFQDMEWNNIMAIDMNSPTIEAGDNSYEFMVSVAAVEAIKQKGIMLRRPNDASYTFTKVEVIKAQIGDDVIVPDASETIVWSGSATGSTSVDFRYDPNKSALLGADLQPGKFIKVYMSDVDEGDQIYIKDTASWECLNSETTMAAGTQVFSMELTEDIINKIKTSGMIIQRQGNGTTYDFEIRYVTVANTGTTGIGSIENNKVSVDNGAVYNLCGQRVSASHKGIVIKNGRKYINR</sequence>
<dbReference type="EMBL" id="JABKKJ010000005">
    <property type="protein sequence ID" value="NPE24902.1"/>
    <property type="molecule type" value="Genomic_DNA"/>
</dbReference>
<protein>
    <submittedName>
        <fullName evidence="2">Uncharacterized protein</fullName>
    </submittedName>
</protein>
<evidence type="ECO:0000313" key="2">
    <source>
        <dbReference type="EMBL" id="NPE24902.1"/>
    </source>
</evidence>
<evidence type="ECO:0000256" key="1">
    <source>
        <dbReference type="SAM" id="SignalP"/>
    </source>
</evidence>
<comment type="caution">
    <text evidence="2">The sequence shown here is derived from an EMBL/GenBank/DDBJ whole genome shotgun (WGS) entry which is preliminary data.</text>
</comment>
<accession>A0ABX2B1J5</accession>
<dbReference type="RefSeq" id="WP_172344384.1">
    <property type="nucleotide sequence ID" value="NZ_CASYYZ010000068.1"/>
</dbReference>
<feature type="chain" id="PRO_5045736002" evidence="1">
    <location>
        <begin position="21"/>
        <end position="452"/>
    </location>
</feature>
<reference evidence="2 3" key="1">
    <citation type="submission" date="2020-05" db="EMBL/GenBank/DDBJ databases">
        <title>Distinct polysaccharide utilization as determinants for interspecies competition between intestinal Prevotella spp.</title>
        <authorList>
            <person name="Galvez E.J.C."/>
            <person name="Iljazovic A."/>
            <person name="Strowig T."/>
        </authorList>
    </citation>
    <scope>NUCLEOTIDE SEQUENCE [LARGE SCALE GENOMIC DNA]</scope>
    <source>
        <strain evidence="2 3">PCHR</strain>
    </source>
</reference>
<name>A0ABX2B1J5_9BACT</name>